<dbReference type="GO" id="GO:0006355">
    <property type="term" value="P:regulation of DNA-templated transcription"/>
    <property type="evidence" value="ECO:0007669"/>
    <property type="project" value="InterPro"/>
</dbReference>
<evidence type="ECO:0000256" key="1">
    <source>
        <dbReference type="SAM" id="MobiDB-lite"/>
    </source>
</evidence>
<dbReference type="InterPro" id="IPR016032">
    <property type="entry name" value="Sig_transdc_resp-reg_C-effctor"/>
</dbReference>
<accession>A0A9D9DXJ0</accession>
<proteinExistence type="predicted"/>
<dbReference type="Proteomes" id="UP000823612">
    <property type="component" value="Unassembled WGS sequence"/>
</dbReference>
<feature type="region of interest" description="Disordered" evidence="1">
    <location>
        <begin position="113"/>
        <end position="154"/>
    </location>
</feature>
<dbReference type="InterPro" id="IPR000792">
    <property type="entry name" value="Tscrpt_reg_LuxR_C"/>
</dbReference>
<evidence type="ECO:0000259" key="3">
    <source>
        <dbReference type="SMART" id="SM00421"/>
    </source>
</evidence>
<dbReference type="SMART" id="SM00421">
    <property type="entry name" value="HTH_LUXR"/>
    <property type="match status" value="1"/>
</dbReference>
<reference evidence="4" key="1">
    <citation type="submission" date="2020-10" db="EMBL/GenBank/DDBJ databases">
        <authorList>
            <person name="Gilroy R."/>
        </authorList>
    </citation>
    <scope>NUCLEOTIDE SEQUENCE</scope>
    <source>
        <strain evidence="4">2889</strain>
    </source>
</reference>
<sequence>MDSLLNFGSGFMEEMYVDSSYIYIGVIIVLILIVLGLAISLFAVLRKRKMQDRNPYEDSVFRSVDDMGAGREEGKIPAMPASGVPEKARPVPPYTNWDKEGISDVKREASFDGFVQDGNPEKTEEEVSDAAAASESDRPSAQGPSKSLSIDPGTGAGLEPDLALLLFKSHELLLTLTDGMKKLMASKTEEARREKLAEMQDAIKLLDAKGQWAQYRACFEYMYPGFYAEVEAASSEEMSPYELRLAALLSLGVGTKELAELTNRSVRTVETSIYKIRKKLGMGSEEKTSEFLHRFCQAG</sequence>
<comment type="caution">
    <text evidence="4">The sequence shown here is derived from an EMBL/GenBank/DDBJ whole genome shotgun (WGS) entry which is preliminary data.</text>
</comment>
<feature type="transmembrane region" description="Helical" evidence="2">
    <location>
        <begin position="20"/>
        <end position="45"/>
    </location>
</feature>
<keyword evidence="2" id="KW-1133">Transmembrane helix</keyword>
<dbReference type="GO" id="GO:0003677">
    <property type="term" value="F:DNA binding"/>
    <property type="evidence" value="ECO:0007669"/>
    <property type="project" value="InterPro"/>
</dbReference>
<evidence type="ECO:0000256" key="2">
    <source>
        <dbReference type="SAM" id="Phobius"/>
    </source>
</evidence>
<gene>
    <name evidence="4" type="ORF">IAB08_07590</name>
</gene>
<reference evidence="4" key="2">
    <citation type="journal article" date="2021" name="PeerJ">
        <title>Extensive microbial diversity within the chicken gut microbiome revealed by metagenomics and culture.</title>
        <authorList>
            <person name="Gilroy R."/>
            <person name="Ravi A."/>
            <person name="Getino M."/>
            <person name="Pursley I."/>
            <person name="Horton D.L."/>
            <person name="Alikhan N.F."/>
            <person name="Baker D."/>
            <person name="Gharbi K."/>
            <person name="Hall N."/>
            <person name="Watson M."/>
            <person name="Adriaenssens E.M."/>
            <person name="Foster-Nyarko E."/>
            <person name="Jarju S."/>
            <person name="Secka A."/>
            <person name="Antonio M."/>
            <person name="Oren A."/>
            <person name="Chaudhuri R.R."/>
            <person name="La Ragione R."/>
            <person name="Hildebrand F."/>
            <person name="Pallen M.J."/>
        </authorList>
    </citation>
    <scope>NUCLEOTIDE SEQUENCE</scope>
    <source>
        <strain evidence="4">2889</strain>
    </source>
</reference>
<dbReference type="Gene3D" id="1.10.10.10">
    <property type="entry name" value="Winged helix-like DNA-binding domain superfamily/Winged helix DNA-binding domain"/>
    <property type="match status" value="1"/>
</dbReference>
<dbReference type="EMBL" id="JADIMZ010000111">
    <property type="protein sequence ID" value="MBO8433139.1"/>
    <property type="molecule type" value="Genomic_DNA"/>
</dbReference>
<protein>
    <recommendedName>
        <fullName evidence="3">HTH luxR-type domain-containing protein</fullName>
    </recommendedName>
</protein>
<evidence type="ECO:0000313" key="4">
    <source>
        <dbReference type="EMBL" id="MBO8433139.1"/>
    </source>
</evidence>
<name>A0A9D9DXJ0_9BACT</name>
<feature type="domain" description="HTH luxR-type" evidence="3">
    <location>
        <begin position="235"/>
        <end position="295"/>
    </location>
</feature>
<organism evidence="4 5">
    <name type="scientific">Candidatus Pullibacteroides excrementavium</name>
    <dbReference type="NCBI Taxonomy" id="2840905"/>
    <lineage>
        <taxon>Bacteria</taxon>
        <taxon>Pseudomonadati</taxon>
        <taxon>Bacteroidota</taxon>
        <taxon>Bacteroidia</taxon>
        <taxon>Bacteroidales</taxon>
        <taxon>Candidatus Pullibacteroides</taxon>
    </lineage>
</organism>
<dbReference type="InterPro" id="IPR036388">
    <property type="entry name" value="WH-like_DNA-bd_sf"/>
</dbReference>
<keyword evidence="2" id="KW-0472">Membrane</keyword>
<feature type="region of interest" description="Disordered" evidence="1">
    <location>
        <begin position="71"/>
        <end position="99"/>
    </location>
</feature>
<keyword evidence="2" id="KW-0812">Transmembrane</keyword>
<evidence type="ECO:0000313" key="5">
    <source>
        <dbReference type="Proteomes" id="UP000823612"/>
    </source>
</evidence>
<dbReference type="SUPFAM" id="SSF46894">
    <property type="entry name" value="C-terminal effector domain of the bipartite response regulators"/>
    <property type="match status" value="1"/>
</dbReference>
<dbReference type="AlphaFoldDB" id="A0A9D9DXJ0"/>